<dbReference type="InterPro" id="IPR043160">
    <property type="entry name" value="Dynein_C_barrel"/>
</dbReference>
<dbReference type="PANTHER" id="PTHR22878:SF68">
    <property type="entry name" value="DYNEIN HEAVY CHAIN 6, AXONEMAL-LIKE"/>
    <property type="match status" value="1"/>
</dbReference>
<feature type="non-terminal residue" evidence="2">
    <location>
        <position position="1"/>
    </location>
</feature>
<sequence>VLELLGDVRSKIPSLIDCESTRTHLQDNPSPLNVVLLQEIQRYNSLLQTIISSLVELEKGIKGFVVMSPSMEETFNCMYDARVPLLWEKISVDTLCWEFIVSTVDDRNLLTPPEDGVYVRGLYLEGAGWDRKNSCLVEAEPMQMVCPIPTIYFKPVENRKKMSKSMYMCPCYYFPVRAGRAGRPSFVVGIELRSGDVAPDHWIKRGTALLLSVDK</sequence>
<keyword evidence="3" id="KW-1185">Reference proteome</keyword>
<organism evidence="2 3">
    <name type="scientific">Ilyodon furcidens</name>
    <name type="common">goldbreast splitfin</name>
    <dbReference type="NCBI Taxonomy" id="33524"/>
    <lineage>
        <taxon>Eukaryota</taxon>
        <taxon>Metazoa</taxon>
        <taxon>Chordata</taxon>
        <taxon>Craniata</taxon>
        <taxon>Vertebrata</taxon>
        <taxon>Euteleostomi</taxon>
        <taxon>Actinopterygii</taxon>
        <taxon>Neopterygii</taxon>
        <taxon>Teleostei</taxon>
        <taxon>Neoteleostei</taxon>
        <taxon>Acanthomorphata</taxon>
        <taxon>Ovalentaria</taxon>
        <taxon>Atherinomorphae</taxon>
        <taxon>Cyprinodontiformes</taxon>
        <taxon>Goodeidae</taxon>
        <taxon>Ilyodon</taxon>
    </lineage>
</organism>
<evidence type="ECO:0000313" key="2">
    <source>
        <dbReference type="EMBL" id="MEQ2255453.1"/>
    </source>
</evidence>
<dbReference type="PANTHER" id="PTHR22878">
    <property type="entry name" value="DYNEIN HEAVY CHAIN 6, AXONEMAL-LIKE-RELATED"/>
    <property type="match status" value="1"/>
</dbReference>
<dbReference type="InterPro" id="IPR026983">
    <property type="entry name" value="DHC"/>
</dbReference>
<dbReference type="Gene3D" id="3.10.490.20">
    <property type="match status" value="1"/>
</dbReference>
<protein>
    <recommendedName>
        <fullName evidence="1">Dynein heavy chain C-terminal domain-containing protein</fullName>
    </recommendedName>
</protein>
<gene>
    <name evidence="2" type="ORF">ILYODFUR_014031</name>
</gene>
<dbReference type="InterPro" id="IPR041228">
    <property type="entry name" value="Dynein_C"/>
</dbReference>
<comment type="caution">
    <text evidence="2">The sequence shown here is derived from an EMBL/GenBank/DDBJ whole genome shotgun (WGS) entry which is preliminary data.</text>
</comment>
<accession>A0ABV0VDU1</accession>
<evidence type="ECO:0000313" key="3">
    <source>
        <dbReference type="Proteomes" id="UP001482620"/>
    </source>
</evidence>
<evidence type="ECO:0000259" key="1">
    <source>
        <dbReference type="Pfam" id="PF18199"/>
    </source>
</evidence>
<dbReference type="Proteomes" id="UP001482620">
    <property type="component" value="Unassembled WGS sequence"/>
</dbReference>
<proteinExistence type="predicted"/>
<feature type="domain" description="Dynein heavy chain C-terminal" evidence="1">
    <location>
        <begin position="89"/>
        <end position="211"/>
    </location>
</feature>
<reference evidence="2 3" key="1">
    <citation type="submission" date="2021-06" db="EMBL/GenBank/DDBJ databases">
        <authorList>
            <person name="Palmer J.M."/>
        </authorList>
    </citation>
    <scope>NUCLEOTIDE SEQUENCE [LARGE SCALE GENOMIC DNA]</scope>
    <source>
        <strain evidence="3">if_2019</strain>
        <tissue evidence="2">Muscle</tissue>
    </source>
</reference>
<dbReference type="Pfam" id="PF18199">
    <property type="entry name" value="Dynein_C"/>
    <property type="match status" value="1"/>
</dbReference>
<name>A0ABV0VDU1_9TELE</name>
<dbReference type="EMBL" id="JAHRIQ010105435">
    <property type="protein sequence ID" value="MEQ2255453.1"/>
    <property type="molecule type" value="Genomic_DNA"/>
</dbReference>